<name>A0A8E2DEQ7_9APHY</name>
<dbReference type="OrthoDB" id="3058369at2759"/>
<feature type="region of interest" description="Disordered" evidence="1">
    <location>
        <begin position="87"/>
        <end position="108"/>
    </location>
</feature>
<keyword evidence="3" id="KW-1185">Reference proteome</keyword>
<reference evidence="2 3" key="1">
    <citation type="submission" date="2016-07" db="EMBL/GenBank/DDBJ databases">
        <title>Draft genome of the white-rot fungus Obba rivulosa 3A-2.</title>
        <authorList>
            <consortium name="DOE Joint Genome Institute"/>
            <person name="Miettinen O."/>
            <person name="Riley R."/>
            <person name="Acob R."/>
            <person name="Barry K."/>
            <person name="Cullen D."/>
            <person name="De Vries R."/>
            <person name="Hainaut M."/>
            <person name="Hatakka A."/>
            <person name="Henrissat B."/>
            <person name="Hilden K."/>
            <person name="Kuo R."/>
            <person name="Labutti K."/>
            <person name="Lipzen A."/>
            <person name="Makela M.R."/>
            <person name="Sandor L."/>
            <person name="Spatafora J.W."/>
            <person name="Grigoriev I.V."/>
            <person name="Hibbett D.S."/>
        </authorList>
    </citation>
    <scope>NUCLEOTIDE SEQUENCE [LARGE SCALE GENOMIC DNA]</scope>
    <source>
        <strain evidence="2 3">3A-2</strain>
    </source>
</reference>
<proteinExistence type="predicted"/>
<feature type="region of interest" description="Disordered" evidence="1">
    <location>
        <begin position="31"/>
        <end position="61"/>
    </location>
</feature>
<protein>
    <submittedName>
        <fullName evidence="2">Uncharacterized protein</fullName>
    </submittedName>
</protein>
<accession>A0A8E2DEQ7</accession>
<dbReference type="AlphaFoldDB" id="A0A8E2DEQ7"/>
<dbReference type="Proteomes" id="UP000250043">
    <property type="component" value="Unassembled WGS sequence"/>
</dbReference>
<evidence type="ECO:0000313" key="2">
    <source>
        <dbReference type="EMBL" id="OCH85120.1"/>
    </source>
</evidence>
<dbReference type="EMBL" id="KV722607">
    <property type="protein sequence ID" value="OCH85120.1"/>
    <property type="molecule type" value="Genomic_DNA"/>
</dbReference>
<feature type="compositionally biased region" description="Polar residues" evidence="1">
    <location>
        <begin position="87"/>
        <end position="96"/>
    </location>
</feature>
<evidence type="ECO:0000313" key="3">
    <source>
        <dbReference type="Proteomes" id="UP000250043"/>
    </source>
</evidence>
<organism evidence="2 3">
    <name type="scientific">Obba rivulosa</name>
    <dbReference type="NCBI Taxonomy" id="1052685"/>
    <lineage>
        <taxon>Eukaryota</taxon>
        <taxon>Fungi</taxon>
        <taxon>Dikarya</taxon>
        <taxon>Basidiomycota</taxon>
        <taxon>Agaricomycotina</taxon>
        <taxon>Agaricomycetes</taxon>
        <taxon>Polyporales</taxon>
        <taxon>Gelatoporiaceae</taxon>
        <taxon>Obba</taxon>
    </lineage>
</organism>
<gene>
    <name evidence="2" type="ORF">OBBRIDRAFT_798481</name>
</gene>
<evidence type="ECO:0000256" key="1">
    <source>
        <dbReference type="SAM" id="MobiDB-lite"/>
    </source>
</evidence>
<sequence>MASNDTAPALNTDGSLKDASEIIWIYSPSQEATLGSSRSIDPPSPTPLPTEPVSGHSGISNTLIDSLKKNTTIKAKPAQRVCSELNLSAPNSTAKSGQHVHPRMNIGS</sequence>